<feature type="chain" id="PRO_5027892753" evidence="1">
    <location>
        <begin position="19"/>
        <end position="481"/>
    </location>
</feature>
<dbReference type="AlphaFoldDB" id="A0A6S6TQP9"/>
<evidence type="ECO:0000256" key="1">
    <source>
        <dbReference type="SAM" id="SignalP"/>
    </source>
</evidence>
<gene>
    <name evidence="2" type="ORF">HELGO_WM8535</name>
</gene>
<sequence>MLKKIIYLSLFFVSILNAAVLKTDKDIYSNNQQIVVSFSEMLAEGHDWIGIYPTGSTNEWANQVQWNWTGDKVEGTVTFRPLPEGSYDVRVFYNNSFNMERSKQIRVDANGAVTTVATSKEVYLTEEPIIATFNNMSGDTHDWMAIYPAGSSSDWGNQIDWKWVEADISGQRTFGSLPVGDYEVRVFFHNSFNIEANASFSVEAGTTEVSLALNKEVYAQNELIYIDYTNMQGNESDWIGIYPAGASFNFENVIDFKQTKGNINGQISLGGVDTFPDTENNPGGLAPGNYEVRAFYNNSLGAEVVKSFTVTQQVVNSTLYESADENISENWVHISGPNAPYLHKGMVNLTPTWIDNFTNTSEYRLVFPTPNSTQKVLELDAGGIRWQPHFYIGVILETTNGSRKMIWDPFFNHEETKPFKVNQFLNFPLYVDTQRVSTKKLHVRLDVEKYLRLLEPNNKVISISAFMASGGDLDEIKLSSH</sequence>
<dbReference type="EMBL" id="CACVAX010000052">
    <property type="protein sequence ID" value="CAA6818608.1"/>
    <property type="molecule type" value="Genomic_DNA"/>
</dbReference>
<accession>A0A6S6TQP9</accession>
<proteinExistence type="predicted"/>
<organism evidence="2">
    <name type="scientific">uncultured Sulfurovum sp</name>
    <dbReference type="NCBI Taxonomy" id="269237"/>
    <lineage>
        <taxon>Bacteria</taxon>
        <taxon>Pseudomonadati</taxon>
        <taxon>Campylobacterota</taxon>
        <taxon>Epsilonproteobacteria</taxon>
        <taxon>Campylobacterales</taxon>
        <taxon>Sulfurovaceae</taxon>
        <taxon>Sulfurovum</taxon>
        <taxon>environmental samples</taxon>
    </lineage>
</organism>
<reference evidence="2" key="1">
    <citation type="submission" date="2020-01" db="EMBL/GenBank/DDBJ databases">
        <authorList>
            <person name="Meier V. D."/>
            <person name="Meier V D."/>
        </authorList>
    </citation>
    <scope>NUCLEOTIDE SEQUENCE</scope>
    <source>
        <strain evidence="2">HLG_WM_MAG_04</strain>
    </source>
</reference>
<evidence type="ECO:0000313" key="2">
    <source>
        <dbReference type="EMBL" id="CAA6818608.1"/>
    </source>
</evidence>
<name>A0A6S6TQP9_9BACT</name>
<feature type="signal peptide" evidence="1">
    <location>
        <begin position="1"/>
        <end position="18"/>
    </location>
</feature>
<protein>
    <submittedName>
        <fullName evidence="2">No hits</fullName>
    </submittedName>
</protein>
<keyword evidence="1" id="KW-0732">Signal</keyword>